<comment type="subcellular location">
    <subcellularLocation>
        <location evidence="1">Cell membrane</location>
        <topology evidence="1">Multi-pass membrane protein</topology>
    </subcellularLocation>
</comment>
<feature type="transmembrane region" description="Helical" evidence="6">
    <location>
        <begin position="182"/>
        <end position="204"/>
    </location>
</feature>
<keyword evidence="2" id="KW-1003">Cell membrane</keyword>
<evidence type="ECO:0000256" key="4">
    <source>
        <dbReference type="ARBA" id="ARBA00022989"/>
    </source>
</evidence>
<dbReference type="KEGG" id="fwa:DCMF_15305"/>
<dbReference type="GO" id="GO:0005886">
    <property type="term" value="C:plasma membrane"/>
    <property type="evidence" value="ECO:0007669"/>
    <property type="project" value="UniProtKB-SubCell"/>
</dbReference>
<keyword evidence="5 6" id="KW-0472">Membrane</keyword>
<gene>
    <name evidence="9" type="ORF">DCMF_15305</name>
</gene>
<evidence type="ECO:0000256" key="6">
    <source>
        <dbReference type="SAM" id="Phobius"/>
    </source>
</evidence>
<evidence type="ECO:0000256" key="5">
    <source>
        <dbReference type="ARBA" id="ARBA00023136"/>
    </source>
</evidence>
<evidence type="ECO:0000256" key="2">
    <source>
        <dbReference type="ARBA" id="ARBA00022475"/>
    </source>
</evidence>
<evidence type="ECO:0000259" key="7">
    <source>
        <dbReference type="Pfam" id="PF01061"/>
    </source>
</evidence>
<dbReference type="InterPro" id="IPR051449">
    <property type="entry name" value="ABC-2_transporter_component"/>
</dbReference>
<reference evidence="9 10" key="1">
    <citation type="submission" date="2016-10" db="EMBL/GenBank/DDBJ databases">
        <title>Complete Genome Sequence of Peptococcaceae strain DCMF.</title>
        <authorList>
            <person name="Edwards R.J."/>
            <person name="Holland S.I."/>
            <person name="Deshpande N.P."/>
            <person name="Wong Y.K."/>
            <person name="Ertan H."/>
            <person name="Manefield M."/>
            <person name="Russell T.L."/>
            <person name="Lee M.J."/>
        </authorList>
    </citation>
    <scope>NUCLEOTIDE SEQUENCE [LARGE SCALE GENOMIC DNA]</scope>
    <source>
        <strain evidence="9 10">DCMF</strain>
    </source>
</reference>
<proteinExistence type="predicted"/>
<protein>
    <recommendedName>
        <fullName evidence="7 8">ABC-2 type transporter transmembrane domain-containing protein</fullName>
    </recommendedName>
</protein>
<dbReference type="AlphaFoldDB" id="A0A3G1KU35"/>
<keyword evidence="4 6" id="KW-1133">Transmembrane helix</keyword>
<sequence length="376" mass="40896">MRTVGREIKRILGSRWTVFFFLIMPPLLTVYFGLLFQQGVIEHARLVVVDQDQSNLSRSLVDQFADNKGFDLVGAVEDLDTAVEMVDREQVDAVVAVPPGFSRDLKKGKSPSVLFVADASNMAISSNAVKRAGEIILTFQAGIEIKTLESKGLPPDEAQNTALPLQYVYQQVGNPSGSFYDFLLWGLIGAVAHFPILVFSAASWGGEAKEPDFPGIAAKIAAYSFLGMGEVLFCLLLAILLFPLVFYGSYGALLLLVACFVVALTTLGTFLSLALPSPIVASQCAVIVALPALLLSGHTWPMSGFPWFVKMLGRIEPLTYFADPLRELALTGRTGALYRQGIEVLLLMSAICIMGIFFACTIRKKVHTWKSQAFSG</sequence>
<evidence type="ECO:0000259" key="8">
    <source>
        <dbReference type="Pfam" id="PF12698"/>
    </source>
</evidence>
<dbReference type="Proteomes" id="UP000323521">
    <property type="component" value="Chromosome"/>
</dbReference>
<dbReference type="GO" id="GO:0140359">
    <property type="term" value="F:ABC-type transporter activity"/>
    <property type="evidence" value="ECO:0007669"/>
    <property type="project" value="InterPro"/>
</dbReference>
<dbReference type="Pfam" id="PF12698">
    <property type="entry name" value="ABC2_membrane_3"/>
    <property type="match status" value="1"/>
</dbReference>
<dbReference type="InterPro" id="IPR013525">
    <property type="entry name" value="ABC2_TM"/>
</dbReference>
<feature type="domain" description="ABC-2 type transporter transmembrane" evidence="7">
    <location>
        <begin position="217"/>
        <end position="327"/>
    </location>
</feature>
<accession>A0A3G1KU35</accession>
<name>A0A3G1KU35_FORW1</name>
<feature type="transmembrane region" description="Helical" evidence="6">
    <location>
        <begin position="12"/>
        <end position="36"/>
    </location>
</feature>
<dbReference type="Pfam" id="PF01061">
    <property type="entry name" value="ABC2_membrane"/>
    <property type="match status" value="1"/>
</dbReference>
<keyword evidence="3 6" id="KW-0812">Transmembrane</keyword>
<dbReference type="PANTHER" id="PTHR30294:SF29">
    <property type="entry name" value="MULTIDRUG ABC TRANSPORTER PERMEASE YBHS-RELATED"/>
    <property type="match status" value="1"/>
</dbReference>
<keyword evidence="10" id="KW-1185">Reference proteome</keyword>
<evidence type="ECO:0000256" key="1">
    <source>
        <dbReference type="ARBA" id="ARBA00004651"/>
    </source>
</evidence>
<evidence type="ECO:0000313" key="9">
    <source>
        <dbReference type="EMBL" id="ATW25961.1"/>
    </source>
</evidence>
<feature type="transmembrane region" description="Helical" evidence="6">
    <location>
        <begin position="280"/>
        <end position="300"/>
    </location>
</feature>
<dbReference type="Gene3D" id="3.40.1710.10">
    <property type="entry name" value="abc type-2 transporter like domain"/>
    <property type="match status" value="1"/>
</dbReference>
<dbReference type="PANTHER" id="PTHR30294">
    <property type="entry name" value="MEMBRANE COMPONENT OF ABC TRANSPORTER YHHJ-RELATED"/>
    <property type="match status" value="1"/>
</dbReference>
<feature type="transmembrane region" description="Helical" evidence="6">
    <location>
        <begin position="344"/>
        <end position="362"/>
    </location>
</feature>
<dbReference type="RefSeq" id="WP_148135226.1">
    <property type="nucleotide sequence ID" value="NZ_CP017634.1"/>
</dbReference>
<evidence type="ECO:0000256" key="3">
    <source>
        <dbReference type="ARBA" id="ARBA00022692"/>
    </source>
</evidence>
<dbReference type="OrthoDB" id="9788252at2"/>
<feature type="transmembrane region" description="Helical" evidence="6">
    <location>
        <begin position="252"/>
        <end position="273"/>
    </location>
</feature>
<feature type="domain" description="ABC-2 type transporter transmembrane" evidence="8">
    <location>
        <begin position="15"/>
        <end position="200"/>
    </location>
</feature>
<organism evidence="9 10">
    <name type="scientific">Formimonas warabiya</name>
    <dbReference type="NCBI Taxonomy" id="1761012"/>
    <lineage>
        <taxon>Bacteria</taxon>
        <taxon>Bacillati</taxon>
        <taxon>Bacillota</taxon>
        <taxon>Clostridia</taxon>
        <taxon>Eubacteriales</taxon>
        <taxon>Peptococcaceae</taxon>
        <taxon>Candidatus Formimonas</taxon>
    </lineage>
</organism>
<evidence type="ECO:0000313" key="10">
    <source>
        <dbReference type="Proteomes" id="UP000323521"/>
    </source>
</evidence>
<dbReference type="EMBL" id="CP017634">
    <property type="protein sequence ID" value="ATW25961.1"/>
    <property type="molecule type" value="Genomic_DNA"/>
</dbReference>
<feature type="transmembrane region" description="Helical" evidence="6">
    <location>
        <begin position="225"/>
        <end position="246"/>
    </location>
</feature>